<keyword evidence="2" id="KW-1185">Reference proteome</keyword>
<dbReference type="Proteomes" id="UP001154252">
    <property type="component" value="Unassembled WGS sequence"/>
</dbReference>
<dbReference type="OrthoDB" id="2142598at2759"/>
<organism evidence="1 2">
    <name type="scientific">Penicillium egyptiacum</name>
    <dbReference type="NCBI Taxonomy" id="1303716"/>
    <lineage>
        <taxon>Eukaryota</taxon>
        <taxon>Fungi</taxon>
        <taxon>Dikarya</taxon>
        <taxon>Ascomycota</taxon>
        <taxon>Pezizomycotina</taxon>
        <taxon>Eurotiomycetes</taxon>
        <taxon>Eurotiomycetidae</taxon>
        <taxon>Eurotiales</taxon>
        <taxon>Aspergillaceae</taxon>
        <taxon>Penicillium</taxon>
    </lineage>
</organism>
<sequence>MPGWQKSKDLHLQQYTETATHHPMYGWQAGPKTPILRLLIVVDGEAIDIHEFELDLLGSSWVYVTVCLIGVERPLDHHRYANELQRMSQAKPRASFVDAHGNTPERFVVHELLKRHLGCDISFSEFEVLEQDKVDLPSYAE</sequence>
<dbReference type="EMBL" id="CAJVRC010000851">
    <property type="protein sequence ID" value="CAG8895116.1"/>
    <property type="molecule type" value="Genomic_DNA"/>
</dbReference>
<evidence type="ECO:0000313" key="1">
    <source>
        <dbReference type="EMBL" id="CAG8895116.1"/>
    </source>
</evidence>
<proteinExistence type="predicted"/>
<gene>
    <name evidence="1" type="ORF">PEGY_LOCUS4064</name>
</gene>
<accession>A0A9W4KD03</accession>
<name>A0A9W4KD03_9EURO</name>
<reference evidence="1" key="1">
    <citation type="submission" date="2021-07" db="EMBL/GenBank/DDBJ databases">
        <authorList>
            <person name="Branca A.L. A."/>
        </authorList>
    </citation>
    <scope>NUCLEOTIDE SEQUENCE</scope>
</reference>
<comment type="caution">
    <text evidence="1">The sequence shown here is derived from an EMBL/GenBank/DDBJ whole genome shotgun (WGS) entry which is preliminary data.</text>
</comment>
<protein>
    <submittedName>
        <fullName evidence="1">Uncharacterized protein</fullName>
    </submittedName>
</protein>
<dbReference type="AlphaFoldDB" id="A0A9W4KD03"/>
<evidence type="ECO:0000313" key="2">
    <source>
        <dbReference type="Proteomes" id="UP001154252"/>
    </source>
</evidence>